<reference evidence="9 10" key="1">
    <citation type="journal article" date="2012" name="PLoS ONE">
        <title>Genomic comparison of Escherichia coli O104:H4 isolates from 2009 and 2011 reveals plasmid, and prophage heterogeneity, including Shiga toxin encoding phage stx2.</title>
        <authorList>
            <consortium name="Threat Characterization Consortium"/>
            <person name="Ahmed S.A."/>
            <person name="Awosika J."/>
            <person name="Baldwin C."/>
            <person name="Bishop-Lilly K.A."/>
            <person name="Biswas B."/>
            <person name="Broomall S."/>
            <person name="Chain P.S."/>
            <person name="Chertkov O."/>
            <person name="Chokoshvili O."/>
            <person name="Coyne S."/>
            <person name="Davenport K."/>
            <person name="Detter J.C."/>
            <person name="Dorman W."/>
            <person name="Erkkila T.H."/>
            <person name="Folster J.P."/>
            <person name="Frey K.G."/>
            <person name="George M."/>
            <person name="Gleasner C."/>
            <person name="Henry M."/>
            <person name="Hill K.K."/>
            <person name="Hubbard K."/>
            <person name="Insalaco J."/>
            <person name="Johnson S."/>
            <person name="Kitzmiller A."/>
            <person name="Krepps M."/>
            <person name="Lo C.C."/>
            <person name="Luu T."/>
            <person name="McNew L.A."/>
            <person name="Minogue T."/>
            <person name="Munk C.A."/>
            <person name="Osborne B."/>
            <person name="Patel M."/>
            <person name="Reitenga K.G."/>
            <person name="Rosenzweig C.N."/>
            <person name="Shea A."/>
            <person name="Shen X."/>
            <person name="Strockbine N."/>
            <person name="Tarr C."/>
            <person name="Teshima H."/>
            <person name="van Gieson E."/>
            <person name="Verratti K."/>
            <person name="Wolcott M."/>
            <person name="Xie G."/>
            <person name="Sozhamannan S."/>
            <person name="Gibbons H.S."/>
        </authorList>
    </citation>
    <scope>NUCLEOTIDE SEQUENCE [LARGE SCALE GENOMIC DNA]</scope>
    <source>
        <strain evidence="9 10">2011C-3493</strain>
    </source>
</reference>
<dbReference type="InterPro" id="IPR000849">
    <property type="entry name" value="Sugar_P_transporter"/>
</dbReference>
<dbReference type="CDD" id="cd17319">
    <property type="entry name" value="MFS_ExuT_GudP_like"/>
    <property type="match status" value="1"/>
</dbReference>
<feature type="transmembrane region" description="Helical" evidence="7">
    <location>
        <begin position="312"/>
        <end position="331"/>
    </location>
</feature>
<keyword evidence="4 7" id="KW-1133">Transmembrane helix</keyword>
<evidence type="ECO:0000256" key="7">
    <source>
        <dbReference type="SAM" id="Phobius"/>
    </source>
</evidence>
<evidence type="ECO:0000313" key="10">
    <source>
        <dbReference type="Proteomes" id="UP000006167"/>
    </source>
</evidence>
<dbReference type="GeneID" id="75203208"/>
<protein>
    <submittedName>
        <fullName evidence="9">Transport protein</fullName>
    </submittedName>
</protein>
<dbReference type="PATRIC" id="fig|1133852.3.peg.5030"/>
<feature type="transmembrane region" description="Helical" evidence="7">
    <location>
        <begin position="20"/>
        <end position="37"/>
    </location>
</feature>
<dbReference type="Pfam" id="PF07690">
    <property type="entry name" value="MFS_1"/>
    <property type="match status" value="1"/>
</dbReference>
<organism evidence="9 10">
    <name type="scientific">Escherichia coli O104:H4 (strain 2011C-3493)</name>
    <dbReference type="NCBI Taxonomy" id="1133852"/>
    <lineage>
        <taxon>Bacteria</taxon>
        <taxon>Pseudomonadati</taxon>
        <taxon>Pseudomonadota</taxon>
        <taxon>Gammaproteobacteria</taxon>
        <taxon>Enterobacterales</taxon>
        <taxon>Enterobacteriaceae</taxon>
        <taxon>Escherichia</taxon>
    </lineage>
</organism>
<evidence type="ECO:0000259" key="8">
    <source>
        <dbReference type="PROSITE" id="PS50850"/>
    </source>
</evidence>
<proteinExistence type="inferred from homology"/>
<evidence type="ECO:0000256" key="3">
    <source>
        <dbReference type="ARBA" id="ARBA00022692"/>
    </source>
</evidence>
<gene>
    <name evidence="9" type="ordered locus">O3K_24020</name>
</gene>
<dbReference type="PROSITE" id="PS50850">
    <property type="entry name" value="MFS"/>
    <property type="match status" value="1"/>
</dbReference>
<keyword evidence="3 7" id="KW-0812">Transmembrane</keyword>
<comment type="subcellular location">
    <subcellularLocation>
        <location evidence="1">Cell membrane</location>
        <topology evidence="1">Multi-pass membrane protein</topology>
    </subcellularLocation>
</comment>
<dbReference type="PANTHER" id="PTHR11662">
    <property type="entry name" value="SOLUTE CARRIER FAMILY 17"/>
    <property type="match status" value="1"/>
</dbReference>
<dbReference type="AlphaFoldDB" id="A0A0E0Y5P4"/>
<feature type="domain" description="Major facilitator superfamily (MFS) profile" evidence="8">
    <location>
        <begin position="24"/>
        <end position="426"/>
    </location>
</feature>
<accession>A0A0E0Y5P4</accession>
<evidence type="ECO:0000313" key="9">
    <source>
        <dbReference type="EMBL" id="AFS76650.1"/>
    </source>
</evidence>
<feature type="transmembrane region" description="Helical" evidence="7">
    <location>
        <begin position="60"/>
        <end position="82"/>
    </location>
</feature>
<feature type="transmembrane region" description="Helical" evidence="7">
    <location>
        <begin position="278"/>
        <end position="300"/>
    </location>
</feature>
<dbReference type="InterPro" id="IPR036259">
    <property type="entry name" value="MFS_trans_sf"/>
</dbReference>
<dbReference type="EMBL" id="CP003289">
    <property type="protein sequence ID" value="AFS76650.1"/>
    <property type="molecule type" value="Genomic_DNA"/>
</dbReference>
<sequence length="427" mass="46342">MDVDVSTSVAGNKPQRIRRIQTVTLVLLFMAGIVNFLDRSSLSVAGEAIRGELGLSATEFGVLLSAFSLSYGFSQLPSGILLDRFGPRIVLGAGLIFWSLMQALTGMVNSFSHFILMRIGLGIGEAPFMPAGVKSITDWYAQKERGTALGIFNSSTVIGQAIAPPALVLMQLAWGWRTMFVIIGVAGILVGICWYAWYRNRAQFVLTDEERTYLSAPVKPRPQLQFSEWLALFKHRTTWGMILGFSGVNYTGWLYIAWLPGYLQAEQGFSLAKTGWVAAIPFLAAAVGMWVNGIVVDRLAKKGYDLAKTRKTAIVCGLMMSALGTLLVVQSSSPAQAVAFISMALFCVHFAGTSAWGLVQVMVSETKVASIAGIQNFGSFVFASFAPIVTGWVVDTTHSFNLALVIAACVTFTGALCYFFIVKDRIE</sequence>
<feature type="transmembrane region" description="Helical" evidence="7">
    <location>
        <begin position="174"/>
        <end position="197"/>
    </location>
</feature>
<dbReference type="Proteomes" id="UP000006167">
    <property type="component" value="Chromosome"/>
</dbReference>
<dbReference type="KEGG" id="esl:O3K_24020"/>
<dbReference type="InterPro" id="IPR020846">
    <property type="entry name" value="MFS_dom"/>
</dbReference>
<keyword evidence="5 7" id="KW-0472">Membrane</keyword>
<dbReference type="HOGENOM" id="CLU_001265_5_1_6"/>
<feature type="transmembrane region" description="Helical" evidence="7">
    <location>
        <begin position="400"/>
        <end position="421"/>
    </location>
</feature>
<dbReference type="Gene3D" id="1.20.1250.20">
    <property type="entry name" value="MFS general substrate transporter like domains"/>
    <property type="match status" value="2"/>
</dbReference>
<name>A0A0E0Y5P4_ECO1C</name>
<dbReference type="RefSeq" id="WP_000382183.1">
    <property type="nucleotide sequence ID" value="NC_018658.1"/>
</dbReference>
<evidence type="ECO:0000256" key="2">
    <source>
        <dbReference type="ARBA" id="ARBA00022475"/>
    </source>
</evidence>
<evidence type="ECO:0000256" key="4">
    <source>
        <dbReference type="ARBA" id="ARBA00022989"/>
    </source>
</evidence>
<dbReference type="GO" id="GO:0005886">
    <property type="term" value="C:plasma membrane"/>
    <property type="evidence" value="ECO:0007669"/>
    <property type="project" value="UniProtKB-SubCell"/>
</dbReference>
<evidence type="ECO:0000256" key="6">
    <source>
        <dbReference type="ARBA" id="ARBA00038514"/>
    </source>
</evidence>
<feature type="transmembrane region" description="Helical" evidence="7">
    <location>
        <begin position="337"/>
        <end position="359"/>
    </location>
</feature>
<keyword evidence="2" id="KW-1003">Cell membrane</keyword>
<dbReference type="PANTHER" id="PTHR11662:SF399">
    <property type="entry name" value="FI19708P1-RELATED"/>
    <property type="match status" value="1"/>
</dbReference>
<dbReference type="InterPro" id="IPR050382">
    <property type="entry name" value="MFS_Na/Anion_cotransporter"/>
</dbReference>
<evidence type="ECO:0000256" key="5">
    <source>
        <dbReference type="ARBA" id="ARBA00023136"/>
    </source>
</evidence>
<dbReference type="GO" id="GO:0022857">
    <property type="term" value="F:transmembrane transporter activity"/>
    <property type="evidence" value="ECO:0007669"/>
    <property type="project" value="InterPro"/>
</dbReference>
<feature type="transmembrane region" description="Helical" evidence="7">
    <location>
        <begin position="89"/>
        <end position="108"/>
    </location>
</feature>
<dbReference type="InterPro" id="IPR011701">
    <property type="entry name" value="MFS"/>
</dbReference>
<comment type="similarity">
    <text evidence="6">Belongs to the major facilitator superfamily. Phthalate permease family.</text>
</comment>
<dbReference type="PIRSF" id="PIRSF002808">
    <property type="entry name" value="Hexose_phosphate_transp"/>
    <property type="match status" value="1"/>
</dbReference>
<feature type="transmembrane region" description="Helical" evidence="7">
    <location>
        <begin position="239"/>
        <end position="258"/>
    </location>
</feature>
<feature type="transmembrane region" description="Helical" evidence="7">
    <location>
        <begin position="371"/>
        <end position="394"/>
    </location>
</feature>
<evidence type="ECO:0000256" key="1">
    <source>
        <dbReference type="ARBA" id="ARBA00004651"/>
    </source>
</evidence>
<dbReference type="SUPFAM" id="SSF103473">
    <property type="entry name" value="MFS general substrate transporter"/>
    <property type="match status" value="1"/>
</dbReference>